<protein>
    <recommendedName>
        <fullName evidence="3">F-box domain-containing protein</fullName>
    </recommendedName>
</protein>
<dbReference type="EMBL" id="CAXLJM020000081">
    <property type="protein sequence ID" value="CAL8130176.1"/>
    <property type="molecule type" value="Genomic_DNA"/>
</dbReference>
<comment type="caution">
    <text evidence="1">The sequence shown here is derived from an EMBL/GenBank/DDBJ whole genome shotgun (WGS) entry which is preliminary data.</text>
</comment>
<evidence type="ECO:0000313" key="2">
    <source>
        <dbReference type="Proteomes" id="UP001642540"/>
    </source>
</evidence>
<accession>A0ABP1RLH8</accession>
<keyword evidence="2" id="KW-1185">Reference proteome</keyword>
<proteinExistence type="predicted"/>
<sequence>MNPIPNFQTPLELFPLEIWEAIFESLTFKELTACYRATPTWNIALRDRSALFLFPEVFPVLTKKFSVNQLLFLRTVCKQWKETVDTFLTSTSRVLQEEELSSSANYWKPKNNDKISTIKKWLYKTYKFDSSQGIARFVQSVHSNFNGNESNNSFEILNPFISRQVSCIDKCLLGHEIHRQRLRSHISTLLTNFGKFIWYFTLSFEYERNCSIVYCYYLAQAYLSHLSNVKILFIQSRAEFENDEVNADAVNQQFEEATRRKPIVTLEHLETLKIDGLPPRIVKEILVKNCHIKKLDLGDQPSLFTGHLRNCLWSTELREIKEFKGSTLWAKVLTNDAIPERICWPLEKLNLSIQFNQDIERGEVRLETLFKLVSKFGETLRHLELNLWCLEGEEGSGLELQLPHLETIEIKADRFCFKSVDFLRSLSSLKKLDFSVKAYSLVENASDFNGAIEFNGYFDKMYESNIWDVLCNLEEVIIRENTIVSAAVVGSEEVAVTESEECFMYTREEYVSRVNAQR</sequence>
<evidence type="ECO:0000313" key="1">
    <source>
        <dbReference type="EMBL" id="CAL8130176.1"/>
    </source>
</evidence>
<dbReference type="Proteomes" id="UP001642540">
    <property type="component" value="Unassembled WGS sequence"/>
</dbReference>
<name>A0ABP1RLH8_9HEXA</name>
<gene>
    <name evidence="1" type="ORF">ODALV1_LOCUS23602</name>
</gene>
<organism evidence="1 2">
    <name type="scientific">Orchesella dallaii</name>
    <dbReference type="NCBI Taxonomy" id="48710"/>
    <lineage>
        <taxon>Eukaryota</taxon>
        <taxon>Metazoa</taxon>
        <taxon>Ecdysozoa</taxon>
        <taxon>Arthropoda</taxon>
        <taxon>Hexapoda</taxon>
        <taxon>Collembola</taxon>
        <taxon>Entomobryomorpha</taxon>
        <taxon>Entomobryoidea</taxon>
        <taxon>Orchesellidae</taxon>
        <taxon>Orchesellinae</taxon>
        <taxon>Orchesella</taxon>
    </lineage>
</organism>
<dbReference type="SUPFAM" id="SSF52047">
    <property type="entry name" value="RNI-like"/>
    <property type="match status" value="1"/>
</dbReference>
<evidence type="ECO:0008006" key="3">
    <source>
        <dbReference type="Google" id="ProtNLM"/>
    </source>
</evidence>
<reference evidence="1 2" key="1">
    <citation type="submission" date="2024-08" db="EMBL/GenBank/DDBJ databases">
        <authorList>
            <person name="Cucini C."/>
            <person name="Frati F."/>
        </authorList>
    </citation>
    <scope>NUCLEOTIDE SEQUENCE [LARGE SCALE GENOMIC DNA]</scope>
</reference>